<dbReference type="InterPro" id="IPR020449">
    <property type="entry name" value="Tscrpt_reg_AraC-type_HTH"/>
</dbReference>
<dbReference type="GO" id="GO:0000976">
    <property type="term" value="F:transcription cis-regulatory region binding"/>
    <property type="evidence" value="ECO:0007669"/>
    <property type="project" value="TreeGrafter"/>
</dbReference>
<keyword evidence="3" id="KW-0804">Transcription</keyword>
<dbReference type="EMBL" id="LICA01000186">
    <property type="protein sequence ID" value="KRO94029.1"/>
    <property type="molecule type" value="Genomic_DNA"/>
</dbReference>
<dbReference type="PRINTS" id="PR00032">
    <property type="entry name" value="HTHARAC"/>
</dbReference>
<evidence type="ECO:0000259" key="4">
    <source>
        <dbReference type="PROSITE" id="PS01124"/>
    </source>
</evidence>
<dbReference type="SMART" id="SM00342">
    <property type="entry name" value="HTH_ARAC"/>
    <property type="match status" value="1"/>
</dbReference>
<dbReference type="AlphaFoldDB" id="A0A0R2UAT4"/>
<name>A0A0R2UAT4_9GAMM</name>
<dbReference type="GO" id="GO:0005829">
    <property type="term" value="C:cytosol"/>
    <property type="evidence" value="ECO:0007669"/>
    <property type="project" value="TreeGrafter"/>
</dbReference>
<gene>
    <name evidence="5" type="ORF">ABS24_08515</name>
</gene>
<comment type="caution">
    <text evidence="5">The sequence shown here is derived from an EMBL/GenBank/DDBJ whole genome shotgun (WGS) entry which is preliminary data.</text>
</comment>
<dbReference type="SUPFAM" id="SSF46689">
    <property type="entry name" value="Homeodomain-like"/>
    <property type="match status" value="1"/>
</dbReference>
<reference evidence="5 6" key="1">
    <citation type="submission" date="2015-10" db="EMBL/GenBank/DDBJ databases">
        <title>Metagenome-Assembled Genomes uncover a global brackish microbiome.</title>
        <authorList>
            <person name="Hugerth L.W."/>
            <person name="Larsson J."/>
            <person name="Alneberg J."/>
            <person name="Lindh M.V."/>
            <person name="Legrand C."/>
            <person name="Pinhassi J."/>
            <person name="Andersson A.F."/>
        </authorList>
    </citation>
    <scope>NUCLEOTIDE SEQUENCE [LARGE SCALE GENOMIC DNA]</scope>
    <source>
        <strain evidence="5">BACL26 MAG-121220-bin70</strain>
    </source>
</reference>
<protein>
    <recommendedName>
        <fullName evidence="4">HTH araC/xylS-type domain-containing protein</fullName>
    </recommendedName>
</protein>
<keyword evidence="1" id="KW-0805">Transcription regulation</keyword>
<evidence type="ECO:0000313" key="5">
    <source>
        <dbReference type="EMBL" id="KRO94029.1"/>
    </source>
</evidence>
<evidence type="ECO:0000256" key="2">
    <source>
        <dbReference type="ARBA" id="ARBA00023125"/>
    </source>
</evidence>
<dbReference type="PANTHER" id="PTHR47894">
    <property type="entry name" value="HTH-TYPE TRANSCRIPTIONAL REGULATOR GADX"/>
    <property type="match status" value="1"/>
</dbReference>
<keyword evidence="2" id="KW-0238">DNA-binding</keyword>
<accession>A0A0R2UAT4</accession>
<dbReference type="GO" id="GO:0003700">
    <property type="term" value="F:DNA-binding transcription factor activity"/>
    <property type="evidence" value="ECO:0007669"/>
    <property type="project" value="InterPro"/>
</dbReference>
<evidence type="ECO:0000256" key="1">
    <source>
        <dbReference type="ARBA" id="ARBA00023015"/>
    </source>
</evidence>
<dbReference type="Gene3D" id="1.10.10.60">
    <property type="entry name" value="Homeodomain-like"/>
    <property type="match status" value="1"/>
</dbReference>
<dbReference type="InterPro" id="IPR009057">
    <property type="entry name" value="Homeodomain-like_sf"/>
</dbReference>
<evidence type="ECO:0000256" key="3">
    <source>
        <dbReference type="ARBA" id="ARBA00023163"/>
    </source>
</evidence>
<evidence type="ECO:0000313" key="6">
    <source>
        <dbReference type="Proteomes" id="UP000051213"/>
    </source>
</evidence>
<dbReference type="Proteomes" id="UP000051213">
    <property type="component" value="Unassembled WGS sequence"/>
</dbReference>
<proteinExistence type="predicted"/>
<dbReference type="Pfam" id="PF12833">
    <property type="entry name" value="HTH_18"/>
    <property type="match status" value="1"/>
</dbReference>
<sequence length="177" mass="20761">MPVRVMKARFSYAKPQDISKLEDVFGRNLSFDQPYSSLFFQREALTYPMLQQDYQEGPDHSHPFRDFFEDEDPSDQLLFTLKQSIVQYLPEGEVTIDKLANSLHISRRTLQRRLSDRETNFLQVLQEVRSRVALRYLADDRLGITEIAFLLGYADQGSFSSAFKSWHGVSPRDFRRK</sequence>
<feature type="domain" description="HTH araC/xylS-type" evidence="4">
    <location>
        <begin position="75"/>
        <end position="177"/>
    </location>
</feature>
<dbReference type="PROSITE" id="PS01124">
    <property type="entry name" value="HTH_ARAC_FAMILY_2"/>
    <property type="match status" value="1"/>
</dbReference>
<dbReference type="PANTHER" id="PTHR47894:SF4">
    <property type="entry name" value="HTH-TYPE TRANSCRIPTIONAL REGULATOR GADX"/>
    <property type="match status" value="1"/>
</dbReference>
<dbReference type="InterPro" id="IPR018060">
    <property type="entry name" value="HTH_AraC"/>
</dbReference>
<organism evidence="5 6">
    <name type="scientific">SAR92 bacterium BACL26 MAG-121220-bin70</name>
    <dbReference type="NCBI Taxonomy" id="1655626"/>
    <lineage>
        <taxon>Bacteria</taxon>
        <taxon>Pseudomonadati</taxon>
        <taxon>Pseudomonadota</taxon>
        <taxon>Gammaproteobacteria</taxon>
        <taxon>Cellvibrionales</taxon>
        <taxon>Porticoccaceae</taxon>
        <taxon>SAR92 clade</taxon>
    </lineage>
</organism>